<dbReference type="EMBL" id="FQUI01000017">
    <property type="protein sequence ID" value="SHE82834.1"/>
    <property type="molecule type" value="Genomic_DNA"/>
</dbReference>
<dbReference type="PANTHER" id="PTHR42678">
    <property type="entry name" value="AMIDASE"/>
    <property type="match status" value="1"/>
</dbReference>
<dbReference type="AlphaFoldDB" id="A0A1M4WNP8"/>
<dbReference type="NCBIfam" id="NF005300">
    <property type="entry name" value="PRK06828.1"/>
    <property type="match status" value="1"/>
</dbReference>
<proteinExistence type="predicted"/>
<dbReference type="RefSeq" id="WP_072864510.1">
    <property type="nucleotide sequence ID" value="NZ_FQUI01000017.1"/>
</dbReference>
<organism evidence="2 3">
    <name type="scientific">Marinitoga hydrogenitolerans (strain DSM 16785 / JCM 12826 / AT1271)</name>
    <dbReference type="NCBI Taxonomy" id="1122195"/>
    <lineage>
        <taxon>Bacteria</taxon>
        <taxon>Thermotogati</taxon>
        <taxon>Thermotogota</taxon>
        <taxon>Thermotogae</taxon>
        <taxon>Petrotogales</taxon>
        <taxon>Petrotogaceae</taxon>
        <taxon>Marinitoga</taxon>
    </lineage>
</organism>
<dbReference type="SUPFAM" id="SSF75304">
    <property type="entry name" value="Amidase signature (AS) enzymes"/>
    <property type="match status" value="1"/>
</dbReference>
<feature type="domain" description="Amidase" evidence="1">
    <location>
        <begin position="24"/>
        <end position="400"/>
    </location>
</feature>
<dbReference type="Gene3D" id="3.90.1300.10">
    <property type="entry name" value="Amidase signature (AS) domain"/>
    <property type="match status" value="1"/>
</dbReference>
<evidence type="ECO:0000313" key="2">
    <source>
        <dbReference type="EMBL" id="SHE82834.1"/>
    </source>
</evidence>
<protein>
    <submittedName>
        <fullName evidence="2">Amidase</fullName>
    </submittedName>
</protein>
<dbReference type="STRING" id="1122195.SAMN02745164_01218"/>
<accession>A0A1M4WNP8</accession>
<dbReference type="PANTHER" id="PTHR42678:SF34">
    <property type="entry name" value="OS04G0183300 PROTEIN"/>
    <property type="match status" value="1"/>
</dbReference>
<sequence>MELMNLTIEKVNKLFDEKKINSVDLVEFYLERISKLQNLNAILEINPDAIFIAQKLDLERKKGKIRSKLHGIPIIIKGNIDTNDKIQTTAGAKALEGNFAKEDAYLVKLLRKAGAVILGKANLTEFANFVSFKMKNGYSTLGGQTKNPYGNFDTGGSSSGSAVAVAADLCLAAIGTETSGSILSPSSSNSCVGLKPTTGSISRSGIIPISYTQDTAGPITRTVKDAYEIFKILSKYDKKDAATYIVKDYKPKFSEIKDYKGMIFGYSEDHIKWLEDEKRDAFFEALKKVEKLGGKIIKVKFENLDKISNINVLYYEFKHGINNYLKDKDLEVKTLNDIIKYNYKNPRAIKYGQNILIKSDGTNINDKEYLESLLNDRKYSRKLGIDKIIEEHNLTALIFPANYGAGIAAKAGYPSITVPCSYINGEPFGLTFTARFLEEEKLFSLAQCYEQSYNVRKLPKIITSYNEFKEKYKI</sequence>
<name>A0A1M4WNP8_MARH1</name>
<evidence type="ECO:0000313" key="3">
    <source>
        <dbReference type="Proteomes" id="UP000184334"/>
    </source>
</evidence>
<evidence type="ECO:0000259" key="1">
    <source>
        <dbReference type="Pfam" id="PF01425"/>
    </source>
</evidence>
<reference evidence="2" key="1">
    <citation type="submission" date="2016-11" db="EMBL/GenBank/DDBJ databases">
        <authorList>
            <person name="Varghese N."/>
            <person name="Submissions S."/>
        </authorList>
    </citation>
    <scope>NUCLEOTIDE SEQUENCE [LARGE SCALE GENOMIC DNA]</scope>
    <source>
        <strain evidence="2">DSM 16785</strain>
    </source>
</reference>
<dbReference type="Proteomes" id="UP000184334">
    <property type="component" value="Unassembled WGS sequence"/>
</dbReference>
<dbReference type="InterPro" id="IPR023631">
    <property type="entry name" value="Amidase_dom"/>
</dbReference>
<comment type="caution">
    <text evidence="2">The sequence shown here is derived from an EMBL/GenBank/DDBJ whole genome shotgun (WGS) entry which is preliminary data.</text>
</comment>
<keyword evidence="3" id="KW-1185">Reference proteome</keyword>
<dbReference type="Pfam" id="PF01425">
    <property type="entry name" value="Amidase"/>
    <property type="match status" value="1"/>
</dbReference>
<dbReference type="InterPro" id="IPR036928">
    <property type="entry name" value="AS_sf"/>
</dbReference>
<gene>
    <name evidence="2" type="ORF">SAMN02745164_01218</name>
</gene>